<reference evidence="1 2" key="1">
    <citation type="submission" date="2015-12" db="EMBL/GenBank/DDBJ databases">
        <authorList>
            <person name="Shamseldin A."/>
            <person name="Moawad H."/>
            <person name="Abd El-Rahim W.M."/>
            <person name="Sadowsky M.J."/>
        </authorList>
    </citation>
    <scope>NUCLEOTIDE SEQUENCE [LARGE SCALE GENOMIC DNA]</scope>
    <source>
        <strain evidence="1 2">WF1</strain>
    </source>
</reference>
<dbReference type="Proteomes" id="UP000191980">
    <property type="component" value="Unassembled WGS sequence"/>
</dbReference>
<dbReference type="Gene3D" id="3.40.50.300">
    <property type="entry name" value="P-loop containing nucleotide triphosphate hydrolases"/>
    <property type="match status" value="1"/>
</dbReference>
<dbReference type="SUPFAM" id="SSF52540">
    <property type="entry name" value="P-loop containing nucleoside triphosphate hydrolases"/>
    <property type="match status" value="1"/>
</dbReference>
<dbReference type="InterPro" id="IPR027417">
    <property type="entry name" value="P-loop_NTPase"/>
</dbReference>
<evidence type="ECO:0000313" key="1">
    <source>
        <dbReference type="EMBL" id="OQK17279.1"/>
    </source>
</evidence>
<dbReference type="AlphaFoldDB" id="A0A1V8M6U8"/>
<keyword evidence="2" id="KW-1185">Reference proteome</keyword>
<accession>A0A1V8M6U8</accession>
<name>A0A1V8M6U8_9GAMM</name>
<sequence>MANIHFVGGEKGGVGKSVVARVLAQYMIDREIPFCAFDTDRSHGSLLRFYANYSVSTQVEAFESLDAIVEAAIEDNDRHILVDLAAQTFHPFVKWFEETGVAELTEELGITVTYWNVMDSGKDSVDLLDPLFAQHAPNMNYVLVLNALRGDNFEIFENSAARKQALELDAKIMPLKRLHPPLMQKIDATSASFWAAKNSVPGSPVKLGLLERHRVKIWLREAYHQLDLLGV</sequence>
<dbReference type="RefSeq" id="WP_080521889.1">
    <property type="nucleotide sequence ID" value="NZ_LPUF01000001.1"/>
</dbReference>
<dbReference type="STRING" id="1420851.AU255_05165"/>
<protein>
    <submittedName>
        <fullName evidence="1">Mobilization protein</fullName>
    </submittedName>
</protein>
<dbReference type="OrthoDB" id="69313at2"/>
<dbReference type="EMBL" id="LPUF01000001">
    <property type="protein sequence ID" value="OQK17279.1"/>
    <property type="molecule type" value="Genomic_DNA"/>
</dbReference>
<evidence type="ECO:0000313" key="2">
    <source>
        <dbReference type="Proteomes" id="UP000191980"/>
    </source>
</evidence>
<gene>
    <name evidence="1" type="ORF">AU255_05165</name>
</gene>
<organism evidence="1 2">
    <name type="scientific">Methyloprofundus sedimenti</name>
    <dbReference type="NCBI Taxonomy" id="1420851"/>
    <lineage>
        <taxon>Bacteria</taxon>
        <taxon>Pseudomonadati</taxon>
        <taxon>Pseudomonadota</taxon>
        <taxon>Gammaproteobacteria</taxon>
        <taxon>Methylococcales</taxon>
        <taxon>Methylococcaceae</taxon>
        <taxon>Methyloprofundus</taxon>
    </lineage>
</organism>
<comment type="caution">
    <text evidence="1">The sequence shown here is derived from an EMBL/GenBank/DDBJ whole genome shotgun (WGS) entry which is preliminary data.</text>
</comment>
<proteinExistence type="predicted"/>